<evidence type="ECO:0000256" key="3">
    <source>
        <dbReference type="ARBA" id="ARBA00022448"/>
    </source>
</evidence>
<dbReference type="AlphaFoldDB" id="A0AAD4DMU5"/>
<dbReference type="InterPro" id="IPR023184">
    <property type="entry name" value="Ubol_cytC_Rdtase_hinge_dom"/>
</dbReference>
<evidence type="ECO:0000256" key="1">
    <source>
        <dbReference type="ARBA" id="ARBA00004273"/>
    </source>
</evidence>
<dbReference type="Proteomes" id="UP001194580">
    <property type="component" value="Unassembled WGS sequence"/>
</dbReference>
<dbReference type="SUPFAM" id="SSF81531">
    <property type="entry name" value="Non-heme 11 kDa protein of cytochrome bc1 complex (Ubiquinol-cytochrome c reductase)"/>
    <property type="match status" value="1"/>
</dbReference>
<comment type="similarity">
    <text evidence="2">Belongs to the UQCRH/QCR6 family.</text>
</comment>
<accession>A0AAD4DMU5</accession>
<evidence type="ECO:0000313" key="11">
    <source>
        <dbReference type="EMBL" id="KAG0281153.1"/>
    </source>
</evidence>
<dbReference type="GO" id="GO:0005743">
    <property type="term" value="C:mitochondrial inner membrane"/>
    <property type="evidence" value="ECO:0007669"/>
    <property type="project" value="UniProtKB-SubCell"/>
</dbReference>
<sequence>MLSFISNLLPIVYAEEEKHQEPTSAVKEEEEHNPTAEEIEDYKLIWTACEQSSACAPLQRQLDQCAKRETFKEGDCLEELHRLLQCVFECSLPESITIVKHKSD</sequence>
<feature type="region of interest" description="Disordered" evidence="9">
    <location>
        <begin position="17"/>
        <end position="36"/>
    </location>
</feature>
<gene>
    <name evidence="11" type="ORF">BGZ95_006452</name>
</gene>
<feature type="domain" description="Ubiquinol-cytochrome C reductase hinge" evidence="10">
    <location>
        <begin position="45"/>
        <end position="94"/>
    </location>
</feature>
<reference evidence="11" key="1">
    <citation type="journal article" date="2020" name="Fungal Divers.">
        <title>Resolving the Mortierellaceae phylogeny through synthesis of multi-gene phylogenetics and phylogenomics.</title>
        <authorList>
            <person name="Vandepol N."/>
            <person name="Liber J."/>
            <person name="Desiro A."/>
            <person name="Na H."/>
            <person name="Kennedy M."/>
            <person name="Barry K."/>
            <person name="Grigoriev I.V."/>
            <person name="Miller A.N."/>
            <person name="O'Donnell K."/>
            <person name="Stajich J.E."/>
            <person name="Bonito G."/>
        </authorList>
    </citation>
    <scope>NUCLEOTIDE SEQUENCE</scope>
    <source>
        <strain evidence="11">NRRL 28262</strain>
    </source>
</reference>
<keyword evidence="8" id="KW-0472">Membrane</keyword>
<feature type="compositionally biased region" description="Basic and acidic residues" evidence="9">
    <location>
        <begin position="17"/>
        <end position="35"/>
    </location>
</feature>
<keyword evidence="12" id="KW-1185">Reference proteome</keyword>
<evidence type="ECO:0000256" key="4">
    <source>
        <dbReference type="ARBA" id="ARBA00022660"/>
    </source>
</evidence>
<evidence type="ECO:0000256" key="7">
    <source>
        <dbReference type="ARBA" id="ARBA00023128"/>
    </source>
</evidence>
<dbReference type="Pfam" id="PF02320">
    <property type="entry name" value="UCR_hinge"/>
    <property type="match status" value="1"/>
</dbReference>
<keyword evidence="6" id="KW-0249">Electron transport</keyword>
<dbReference type="EMBL" id="JAAAIL010000030">
    <property type="protein sequence ID" value="KAG0281153.1"/>
    <property type="molecule type" value="Genomic_DNA"/>
</dbReference>
<keyword evidence="5" id="KW-0999">Mitochondrion inner membrane</keyword>
<keyword evidence="7" id="KW-0496">Mitochondrion</keyword>
<protein>
    <recommendedName>
        <fullName evidence="10">Ubiquinol-cytochrome C reductase hinge domain-containing protein</fullName>
    </recommendedName>
</protein>
<evidence type="ECO:0000313" key="12">
    <source>
        <dbReference type="Proteomes" id="UP001194580"/>
    </source>
</evidence>
<name>A0AAD4DMU5_9FUNG</name>
<keyword evidence="4" id="KW-0679">Respiratory chain</keyword>
<comment type="caution">
    <text evidence="11">The sequence shown here is derived from an EMBL/GenBank/DDBJ whole genome shotgun (WGS) entry which is preliminary data.</text>
</comment>
<dbReference type="Gene3D" id="1.10.287.20">
    <property type="entry name" value="Ubiquinol-cytochrome C reductase hinge domain"/>
    <property type="match status" value="1"/>
</dbReference>
<keyword evidence="3" id="KW-0813">Transport</keyword>
<comment type="subcellular location">
    <subcellularLocation>
        <location evidence="1">Mitochondrion inner membrane</location>
    </subcellularLocation>
</comment>
<evidence type="ECO:0000256" key="5">
    <source>
        <dbReference type="ARBA" id="ARBA00022792"/>
    </source>
</evidence>
<dbReference type="InterPro" id="IPR036811">
    <property type="entry name" value="Ubol_cytC_Rdtase_hinge_dom_sf"/>
</dbReference>
<organism evidence="11 12">
    <name type="scientific">Linnemannia exigua</name>
    <dbReference type="NCBI Taxonomy" id="604196"/>
    <lineage>
        <taxon>Eukaryota</taxon>
        <taxon>Fungi</taxon>
        <taxon>Fungi incertae sedis</taxon>
        <taxon>Mucoromycota</taxon>
        <taxon>Mortierellomycotina</taxon>
        <taxon>Mortierellomycetes</taxon>
        <taxon>Mortierellales</taxon>
        <taxon>Mortierellaceae</taxon>
        <taxon>Linnemannia</taxon>
    </lineage>
</organism>
<evidence type="ECO:0000259" key="10">
    <source>
        <dbReference type="Pfam" id="PF02320"/>
    </source>
</evidence>
<evidence type="ECO:0000256" key="6">
    <source>
        <dbReference type="ARBA" id="ARBA00022982"/>
    </source>
</evidence>
<evidence type="ECO:0000256" key="9">
    <source>
        <dbReference type="SAM" id="MobiDB-lite"/>
    </source>
</evidence>
<proteinExistence type="inferred from homology"/>
<evidence type="ECO:0000256" key="2">
    <source>
        <dbReference type="ARBA" id="ARBA00006498"/>
    </source>
</evidence>
<evidence type="ECO:0000256" key="8">
    <source>
        <dbReference type="ARBA" id="ARBA00023136"/>
    </source>
</evidence>